<proteinExistence type="predicted"/>
<dbReference type="AlphaFoldDB" id="A0A0A9PZ58"/>
<sequence length="34" mass="3753">MSHMSSITMKYLFSARNSLSSSMTLIPALLYLAS</sequence>
<name>A0A0A9PZ58_ARUDO</name>
<organism evidence="1">
    <name type="scientific">Arundo donax</name>
    <name type="common">Giant reed</name>
    <name type="synonym">Donax arundinaceus</name>
    <dbReference type="NCBI Taxonomy" id="35708"/>
    <lineage>
        <taxon>Eukaryota</taxon>
        <taxon>Viridiplantae</taxon>
        <taxon>Streptophyta</taxon>
        <taxon>Embryophyta</taxon>
        <taxon>Tracheophyta</taxon>
        <taxon>Spermatophyta</taxon>
        <taxon>Magnoliopsida</taxon>
        <taxon>Liliopsida</taxon>
        <taxon>Poales</taxon>
        <taxon>Poaceae</taxon>
        <taxon>PACMAD clade</taxon>
        <taxon>Arundinoideae</taxon>
        <taxon>Arundineae</taxon>
        <taxon>Arundo</taxon>
    </lineage>
</organism>
<dbReference type="EMBL" id="GBRH01259653">
    <property type="protein sequence ID" value="JAD38242.1"/>
    <property type="molecule type" value="Transcribed_RNA"/>
</dbReference>
<protein>
    <submittedName>
        <fullName evidence="1">Uncharacterized protein</fullName>
    </submittedName>
</protein>
<reference evidence="1" key="2">
    <citation type="journal article" date="2015" name="Data Brief">
        <title>Shoot transcriptome of the giant reed, Arundo donax.</title>
        <authorList>
            <person name="Barrero R.A."/>
            <person name="Guerrero F.D."/>
            <person name="Moolhuijzen P."/>
            <person name="Goolsby J.A."/>
            <person name="Tidwell J."/>
            <person name="Bellgard S.E."/>
            <person name="Bellgard M.I."/>
        </authorList>
    </citation>
    <scope>NUCLEOTIDE SEQUENCE</scope>
    <source>
        <tissue evidence="1">Shoot tissue taken approximately 20 cm above the soil surface</tissue>
    </source>
</reference>
<evidence type="ECO:0000313" key="1">
    <source>
        <dbReference type="EMBL" id="JAD38242.1"/>
    </source>
</evidence>
<reference evidence="1" key="1">
    <citation type="submission" date="2014-09" db="EMBL/GenBank/DDBJ databases">
        <authorList>
            <person name="Magalhaes I.L.F."/>
            <person name="Oliveira U."/>
            <person name="Santos F.R."/>
            <person name="Vidigal T.H.D.A."/>
            <person name="Brescovit A.D."/>
            <person name="Santos A.J."/>
        </authorList>
    </citation>
    <scope>NUCLEOTIDE SEQUENCE</scope>
    <source>
        <tissue evidence="1">Shoot tissue taken approximately 20 cm above the soil surface</tissue>
    </source>
</reference>
<accession>A0A0A9PZ58</accession>